<keyword evidence="2" id="KW-0812">Transmembrane</keyword>
<feature type="transmembrane region" description="Helical" evidence="2">
    <location>
        <begin position="248"/>
        <end position="270"/>
    </location>
</feature>
<evidence type="ECO:0000313" key="3">
    <source>
        <dbReference type="EMBL" id="PIP22597.1"/>
    </source>
</evidence>
<dbReference type="AlphaFoldDB" id="A0A2G9YTP6"/>
<keyword evidence="2" id="KW-1133">Transmembrane helix</keyword>
<reference evidence="3 4" key="1">
    <citation type="submission" date="2017-09" db="EMBL/GenBank/DDBJ databases">
        <title>Depth-based differentiation of microbial function through sediment-hosted aquifers and enrichment of novel symbionts in the deep terrestrial subsurface.</title>
        <authorList>
            <person name="Probst A.J."/>
            <person name="Ladd B."/>
            <person name="Jarett J.K."/>
            <person name="Geller-Mcgrath D.E."/>
            <person name="Sieber C.M."/>
            <person name="Emerson J.B."/>
            <person name="Anantharaman K."/>
            <person name="Thomas B.C."/>
            <person name="Malmstrom R."/>
            <person name="Stieglmeier M."/>
            <person name="Klingl A."/>
            <person name="Woyke T."/>
            <person name="Ryan C.M."/>
            <person name="Banfield J.F."/>
        </authorList>
    </citation>
    <scope>NUCLEOTIDE SEQUENCE [LARGE SCALE GENOMIC DNA]</scope>
    <source>
        <strain evidence="3">CG23_combo_of_CG06-09_8_20_14_all_39_17</strain>
    </source>
</reference>
<comment type="caution">
    <text evidence="3">The sequence shown here is derived from an EMBL/GenBank/DDBJ whole genome shotgun (WGS) entry which is preliminary data.</text>
</comment>
<feature type="transmembrane region" description="Helical" evidence="2">
    <location>
        <begin position="134"/>
        <end position="158"/>
    </location>
</feature>
<evidence type="ECO:0000256" key="2">
    <source>
        <dbReference type="SAM" id="Phobius"/>
    </source>
</evidence>
<feature type="coiled-coil region" evidence="1">
    <location>
        <begin position="980"/>
        <end position="1027"/>
    </location>
</feature>
<accession>A0A2G9YTP6</accession>
<feature type="transmembrane region" description="Helical" evidence="2">
    <location>
        <begin position="41"/>
        <end position="58"/>
    </location>
</feature>
<organism evidence="3 4">
    <name type="scientific">Candidatus Nealsonbacteria bacterium CG23_combo_of_CG06-09_8_20_14_all_39_17</name>
    <dbReference type="NCBI Taxonomy" id="1974722"/>
    <lineage>
        <taxon>Bacteria</taxon>
        <taxon>Candidatus Nealsoniibacteriota</taxon>
    </lineage>
</organism>
<feature type="transmembrane region" description="Helical" evidence="2">
    <location>
        <begin position="428"/>
        <end position="446"/>
    </location>
</feature>
<keyword evidence="2" id="KW-0472">Membrane</keyword>
<feature type="transmembrane region" description="Helical" evidence="2">
    <location>
        <begin position="277"/>
        <end position="294"/>
    </location>
</feature>
<feature type="coiled-coil region" evidence="1">
    <location>
        <begin position="885"/>
        <end position="947"/>
    </location>
</feature>
<name>A0A2G9YTP6_9BACT</name>
<dbReference type="Proteomes" id="UP000229976">
    <property type="component" value="Unassembled WGS sequence"/>
</dbReference>
<feature type="transmembrane region" description="Helical" evidence="2">
    <location>
        <begin position="170"/>
        <end position="188"/>
    </location>
</feature>
<feature type="transmembrane region" description="Helical" evidence="2">
    <location>
        <begin position="104"/>
        <end position="122"/>
    </location>
</feature>
<keyword evidence="1" id="KW-0175">Coiled coil</keyword>
<proteinExistence type="predicted"/>
<feature type="transmembrane region" description="Helical" evidence="2">
    <location>
        <begin position="314"/>
        <end position="334"/>
    </location>
</feature>
<feature type="transmembrane region" description="Helical" evidence="2">
    <location>
        <begin position="78"/>
        <end position="97"/>
    </location>
</feature>
<gene>
    <name evidence="3" type="ORF">COX37_03070</name>
</gene>
<evidence type="ECO:0000313" key="4">
    <source>
        <dbReference type="Proteomes" id="UP000229976"/>
    </source>
</evidence>
<evidence type="ECO:0000256" key="1">
    <source>
        <dbReference type="SAM" id="Coils"/>
    </source>
</evidence>
<sequence length="1091" mass="122204">MAQEGNFTFPLFFLFFKYGILKLNMPIFFRASNIFKNKKTASLLAGLVFFSILAPIHFVNADLISDLAGTVAEPIINILSSLVFILPQFFMIIAVAITSALTAVVGSILMWTADIGLTIPIIDANIVKNVGWPFTLGLANMGYLLILAWIGLSTILRLKEYEAQKMIPKLILNALLVNFSLVLVGFVVDIGNLLTHFFLKATQDMGGLELSGAIENSKKYIIEAAKNLINPVTLLKAQFTLDDILGTLVYGIALILFNIFATFIIGAVAFVFFIRVIYFWILAILAPIAFFSKIATQTAEGKSFFPGILGWDEWWSTLLKWVFIGIPLGFFLFLSTWMMSAGNNDTAPFKNSMGCYSNANPPSPTNLCSNPSFTAGSTCNCCGDLVCQKSVLEYQENPTNCPGDCTATNPTSIVDAIKNSIVNLVSKLMQPFVALMLLFMGLMIAIQSAPNAAKGALEYAQKVPNFYRTMPKKIAGRRIDSAVSKVSGWGAKGISGTSDLVRKKTEWLDKVPVIGGTLKTMARQVPEMADVTLGSKAQEIAAKKRKIDIEARFKEEGATTMEDKVNVIKKLTMDRDKLQAYNYMAEKGWLGKLPNDMQAKARELSIKDLGDPYFGDEAKNIMNTYAGEHLTKELKVKMTAKDKRDSMERKIGARAIMEKSKEATEAEMQRYMIANPGTERDQAIINIEASKKITEKEISAKIATDPTRKMTRDQAIIDIGASRGVTLTDKDNDEAAKLVYFDEGKTSDITKYAKSTKTSPAYIKYLRDSDPANLRETLKSVDEETRREIIDKTFNDVLKGKEDEKDKQEAVKKFFAKRKGLLNWVKKNPTAQNMEISLLEYLTDIEGNATDDLKAFTKNMEVGEIIKREAVEELRGRHGFRAKDYLDHIKEIKKYEKQISTAKKTDPSSVKLSEEMRKEEKTWDDAKNKLDKDLVDVERELNARRSETDVKDELNNTRSESLLNKQILTTRNSGGPQNGIDKLENELQKINDLKTELKNIEKLKEEKIKINNERNKAEKTFKKTENLFNADIKAQAVKIANNWIDTEKKSLQDIEVGITGATGRTAIQEEKKNIEEISQIFRAPKEKKEKK</sequence>
<protein>
    <submittedName>
        <fullName evidence="3">Uncharacterized protein</fullName>
    </submittedName>
</protein>
<feature type="transmembrane region" description="Helical" evidence="2">
    <location>
        <begin position="12"/>
        <end position="29"/>
    </location>
</feature>
<dbReference type="EMBL" id="PCRO01000037">
    <property type="protein sequence ID" value="PIP22597.1"/>
    <property type="molecule type" value="Genomic_DNA"/>
</dbReference>